<accession>A0AAD7NK61</accession>
<comment type="caution">
    <text evidence="1">The sequence shown here is derived from an EMBL/GenBank/DDBJ whole genome shotgun (WGS) entry which is preliminary data.</text>
</comment>
<sequence length="116" mass="12532">MNRRYSYVCDPAPTQQTVPTVGSRPFNCLFSSSSITKLHAVVAAPKSSEFNPNGFLLDASNKYTPDKLDRNGVGNTRGNMGCIAQSGPTNFTVSRNLRGLGVMNFAQNISSILCIK</sequence>
<gene>
    <name evidence="1" type="ORF">B0H16DRAFT_1455036</name>
</gene>
<keyword evidence="2" id="KW-1185">Reference proteome</keyword>
<reference evidence="1" key="1">
    <citation type="submission" date="2023-03" db="EMBL/GenBank/DDBJ databases">
        <title>Massive genome expansion in bonnet fungi (Mycena s.s.) driven by repeated elements and novel gene families across ecological guilds.</title>
        <authorList>
            <consortium name="Lawrence Berkeley National Laboratory"/>
            <person name="Harder C.B."/>
            <person name="Miyauchi S."/>
            <person name="Viragh M."/>
            <person name="Kuo A."/>
            <person name="Thoen E."/>
            <person name="Andreopoulos B."/>
            <person name="Lu D."/>
            <person name="Skrede I."/>
            <person name="Drula E."/>
            <person name="Henrissat B."/>
            <person name="Morin E."/>
            <person name="Kohler A."/>
            <person name="Barry K."/>
            <person name="LaButti K."/>
            <person name="Morin E."/>
            <person name="Salamov A."/>
            <person name="Lipzen A."/>
            <person name="Mereny Z."/>
            <person name="Hegedus B."/>
            <person name="Baldrian P."/>
            <person name="Stursova M."/>
            <person name="Weitz H."/>
            <person name="Taylor A."/>
            <person name="Grigoriev I.V."/>
            <person name="Nagy L.G."/>
            <person name="Martin F."/>
            <person name="Kauserud H."/>
        </authorList>
    </citation>
    <scope>NUCLEOTIDE SEQUENCE</scope>
    <source>
        <strain evidence="1">CBHHK182m</strain>
    </source>
</reference>
<organism evidence="1 2">
    <name type="scientific">Mycena metata</name>
    <dbReference type="NCBI Taxonomy" id="1033252"/>
    <lineage>
        <taxon>Eukaryota</taxon>
        <taxon>Fungi</taxon>
        <taxon>Dikarya</taxon>
        <taxon>Basidiomycota</taxon>
        <taxon>Agaricomycotina</taxon>
        <taxon>Agaricomycetes</taxon>
        <taxon>Agaricomycetidae</taxon>
        <taxon>Agaricales</taxon>
        <taxon>Marasmiineae</taxon>
        <taxon>Mycenaceae</taxon>
        <taxon>Mycena</taxon>
    </lineage>
</organism>
<protein>
    <submittedName>
        <fullName evidence="1">Uncharacterized protein</fullName>
    </submittedName>
</protein>
<dbReference type="AlphaFoldDB" id="A0AAD7NK61"/>
<name>A0AAD7NK61_9AGAR</name>
<evidence type="ECO:0000313" key="1">
    <source>
        <dbReference type="EMBL" id="KAJ7763782.1"/>
    </source>
</evidence>
<dbReference type="Proteomes" id="UP001215598">
    <property type="component" value="Unassembled WGS sequence"/>
</dbReference>
<evidence type="ECO:0000313" key="2">
    <source>
        <dbReference type="Proteomes" id="UP001215598"/>
    </source>
</evidence>
<dbReference type="EMBL" id="JARKIB010000029">
    <property type="protein sequence ID" value="KAJ7763782.1"/>
    <property type="molecule type" value="Genomic_DNA"/>
</dbReference>
<proteinExistence type="predicted"/>